<evidence type="ECO:0000313" key="2">
    <source>
        <dbReference type="EMBL" id="AEH07247.1"/>
    </source>
</evidence>
<dbReference type="SUPFAM" id="SSF143870">
    <property type="entry name" value="PF0523-like"/>
    <property type="match status" value="1"/>
</dbReference>
<dbReference type="InterPro" id="IPR036504">
    <property type="entry name" value="CGI121/TPRKB_sf"/>
</dbReference>
<dbReference type="HOGENOM" id="CLU_1801715_0_0_2"/>
<accession>F8AJP9</accession>
<dbReference type="RefSeq" id="WP_013867429.1">
    <property type="nucleotide sequence ID" value="NC_015636.1"/>
</dbReference>
<sequence length="154" mass="17583">MIIVGVKDAKIRKDIFYLKHPFQILNADLIATKKHIIHAINQAKSKKPITNSFWMEILVRASAQRQISNAIKIIGVNPEKEKSNVCIVCEDKETLNKLINMIGGVVDDSVLELTQSKMENIIRAYNIKGLSYDYNNKDELIKRICEKISIIEVM</sequence>
<dbReference type="KEGG" id="mok:Metok_1279"/>
<comment type="similarity">
    <text evidence="1">Belongs to the CGI121/TPRKB family.</text>
</comment>
<dbReference type="InterPro" id="IPR013926">
    <property type="entry name" value="CGI121/TPRKB"/>
</dbReference>
<keyword evidence="3" id="KW-1185">Reference proteome</keyword>
<evidence type="ECO:0000256" key="1">
    <source>
        <dbReference type="ARBA" id="ARBA00005546"/>
    </source>
</evidence>
<dbReference type="eggNOG" id="arCOG02197">
    <property type="taxonomic scope" value="Archaea"/>
</dbReference>
<organism evidence="2 3">
    <name type="scientific">Methanothermococcus okinawensis (strain DSM 14208 / JCM 11175 / IH1)</name>
    <dbReference type="NCBI Taxonomy" id="647113"/>
    <lineage>
        <taxon>Archaea</taxon>
        <taxon>Methanobacteriati</taxon>
        <taxon>Methanobacteriota</taxon>
        <taxon>Methanomada group</taxon>
        <taxon>Methanococci</taxon>
        <taxon>Methanococcales</taxon>
        <taxon>Methanococcaceae</taxon>
        <taxon>Methanothermococcus</taxon>
    </lineage>
</organism>
<dbReference type="Proteomes" id="UP000009296">
    <property type="component" value="Chromosome"/>
</dbReference>
<dbReference type="AlphaFoldDB" id="F8AJP9"/>
<dbReference type="Pfam" id="PF08617">
    <property type="entry name" value="CGI-121"/>
    <property type="match status" value="1"/>
</dbReference>
<dbReference type="Gene3D" id="3.30.2380.10">
    <property type="entry name" value="CGI121/TPRKB"/>
    <property type="match status" value="1"/>
</dbReference>
<dbReference type="GeneID" id="10773435"/>
<gene>
    <name evidence="2" type="ordered locus">Metok_1279</name>
</gene>
<proteinExistence type="inferred from homology"/>
<dbReference type="STRING" id="647113.Metok_1279"/>
<dbReference type="OrthoDB" id="69587at2157"/>
<reference evidence="2" key="1">
    <citation type="submission" date="2011-05" db="EMBL/GenBank/DDBJ databases">
        <title>Complete sequence of chromosome of Methanothermococcus okinawensis IH1.</title>
        <authorList>
            <consortium name="US DOE Joint Genome Institute"/>
            <person name="Lucas S."/>
            <person name="Han J."/>
            <person name="Lapidus A."/>
            <person name="Cheng J.-F."/>
            <person name="Goodwin L."/>
            <person name="Pitluck S."/>
            <person name="Peters L."/>
            <person name="Mikhailova N."/>
            <person name="Held B."/>
            <person name="Han C."/>
            <person name="Tapia R."/>
            <person name="Land M."/>
            <person name="Hauser L."/>
            <person name="Kyrpides N."/>
            <person name="Ivanova N."/>
            <person name="Pagani I."/>
            <person name="Sieprawska-Lupa M."/>
            <person name="Takai K."/>
            <person name="Miyazaki J."/>
            <person name="Whitman W."/>
            <person name="Woyke T."/>
        </authorList>
    </citation>
    <scope>NUCLEOTIDE SEQUENCE</scope>
    <source>
        <strain evidence="2">IH1</strain>
    </source>
</reference>
<dbReference type="EMBL" id="CP002792">
    <property type="protein sequence ID" value="AEH07247.1"/>
    <property type="molecule type" value="Genomic_DNA"/>
</dbReference>
<dbReference type="NCBIfam" id="NF011465">
    <property type="entry name" value="PRK14886.1-1"/>
    <property type="match status" value="1"/>
</dbReference>
<protein>
    <submittedName>
        <fullName evidence="2">Uncharacterized protein</fullName>
    </submittedName>
</protein>
<name>F8AJP9_METOI</name>
<evidence type="ECO:0000313" key="3">
    <source>
        <dbReference type="Proteomes" id="UP000009296"/>
    </source>
</evidence>